<comment type="caution">
    <text evidence="1">The sequence shown here is derived from an EMBL/GenBank/DDBJ whole genome shotgun (WGS) entry which is preliminary data.</text>
</comment>
<organism evidence="1 2">
    <name type="scientific">Pleurodeles waltl</name>
    <name type="common">Iberian ribbed newt</name>
    <dbReference type="NCBI Taxonomy" id="8319"/>
    <lineage>
        <taxon>Eukaryota</taxon>
        <taxon>Metazoa</taxon>
        <taxon>Chordata</taxon>
        <taxon>Craniata</taxon>
        <taxon>Vertebrata</taxon>
        <taxon>Euteleostomi</taxon>
        <taxon>Amphibia</taxon>
        <taxon>Batrachia</taxon>
        <taxon>Caudata</taxon>
        <taxon>Salamandroidea</taxon>
        <taxon>Salamandridae</taxon>
        <taxon>Pleurodelinae</taxon>
        <taxon>Pleurodeles</taxon>
    </lineage>
</organism>
<keyword evidence="2" id="KW-1185">Reference proteome</keyword>
<evidence type="ECO:0000313" key="1">
    <source>
        <dbReference type="EMBL" id="KAJ1193499.1"/>
    </source>
</evidence>
<sequence>MLVFHSRFTFHTRGLLMMEALQRIDQRRRARSLLSAVLGRPHAALQRRSANPGLTQSAHAPCLRAILRRRVTRNTHTPQFRTAKRRPLMRRCLIQATSFEHRQRETVISSHGQHT</sequence>
<name>A0AAV7UYQ7_PLEWA</name>
<proteinExistence type="predicted"/>
<accession>A0AAV7UYQ7</accession>
<protein>
    <submittedName>
        <fullName evidence="1">Uncharacterized protein</fullName>
    </submittedName>
</protein>
<dbReference type="EMBL" id="JANPWB010000004">
    <property type="protein sequence ID" value="KAJ1193499.1"/>
    <property type="molecule type" value="Genomic_DNA"/>
</dbReference>
<gene>
    <name evidence="1" type="ORF">NDU88_002796</name>
</gene>
<evidence type="ECO:0000313" key="2">
    <source>
        <dbReference type="Proteomes" id="UP001066276"/>
    </source>
</evidence>
<reference evidence="1" key="1">
    <citation type="journal article" date="2022" name="bioRxiv">
        <title>Sequencing and chromosome-scale assembly of the giantPleurodeles waltlgenome.</title>
        <authorList>
            <person name="Brown T."/>
            <person name="Elewa A."/>
            <person name="Iarovenko S."/>
            <person name="Subramanian E."/>
            <person name="Araus A.J."/>
            <person name="Petzold A."/>
            <person name="Susuki M."/>
            <person name="Suzuki K.-i.T."/>
            <person name="Hayashi T."/>
            <person name="Toyoda A."/>
            <person name="Oliveira C."/>
            <person name="Osipova E."/>
            <person name="Leigh N.D."/>
            <person name="Simon A."/>
            <person name="Yun M.H."/>
        </authorList>
    </citation>
    <scope>NUCLEOTIDE SEQUENCE</scope>
    <source>
        <strain evidence="1">20211129_DDA</strain>
        <tissue evidence="1">Liver</tissue>
    </source>
</reference>
<dbReference type="Proteomes" id="UP001066276">
    <property type="component" value="Chromosome 2_2"/>
</dbReference>
<dbReference type="AlphaFoldDB" id="A0AAV7UYQ7"/>